<dbReference type="Pfam" id="PF04229">
    <property type="entry name" value="GrpB"/>
    <property type="match status" value="1"/>
</dbReference>
<sequence length="203" mass="22524">MPTRDQIIAFDDSPPPPGADPWVEPAVSEPIEIREHDPAWASCADEVGRQLRNALGGRALQVAHIGPTAVPGLPAKPLLDLDLTVADPDREQEWLPQLVAAGFRLTIREPWWYGHRMVALRAPAANVHVFGPDSPEPLRHLVFRDHLRRHDADRRLYGQVKRDAAAHANAAQELVMQYNARKEQVLRAVYARAFAAAGLLDDA</sequence>
<dbReference type="SUPFAM" id="SSF81301">
    <property type="entry name" value="Nucleotidyltransferase"/>
    <property type="match status" value="1"/>
</dbReference>
<evidence type="ECO:0000313" key="3">
    <source>
        <dbReference type="Proteomes" id="UP001519290"/>
    </source>
</evidence>
<dbReference type="Gene3D" id="3.30.460.10">
    <property type="entry name" value="Beta Polymerase, domain 2"/>
    <property type="match status" value="1"/>
</dbReference>
<evidence type="ECO:0000313" key="2">
    <source>
        <dbReference type="EMBL" id="MBP2381755.1"/>
    </source>
</evidence>
<dbReference type="InterPro" id="IPR043519">
    <property type="entry name" value="NT_sf"/>
</dbReference>
<feature type="region of interest" description="Disordered" evidence="1">
    <location>
        <begin position="1"/>
        <end position="20"/>
    </location>
</feature>
<dbReference type="PANTHER" id="PTHR34822">
    <property type="entry name" value="GRPB DOMAIN PROTEIN (AFU_ORTHOLOGUE AFUA_1G01530)"/>
    <property type="match status" value="1"/>
</dbReference>
<keyword evidence="3" id="KW-1185">Reference proteome</keyword>
<comment type="caution">
    <text evidence="2">The sequence shown here is derived from an EMBL/GenBank/DDBJ whole genome shotgun (WGS) entry which is preliminary data.</text>
</comment>
<dbReference type="PANTHER" id="PTHR34822:SF1">
    <property type="entry name" value="GRPB FAMILY PROTEIN"/>
    <property type="match status" value="1"/>
</dbReference>
<dbReference type="RefSeq" id="WP_209901155.1">
    <property type="nucleotide sequence ID" value="NZ_BAAAJW010000002.1"/>
</dbReference>
<dbReference type="EMBL" id="JAGIOD010000001">
    <property type="protein sequence ID" value="MBP2381755.1"/>
    <property type="molecule type" value="Genomic_DNA"/>
</dbReference>
<organism evidence="2 3">
    <name type="scientific">Brachybacterium sacelli</name>
    <dbReference type="NCBI Taxonomy" id="173364"/>
    <lineage>
        <taxon>Bacteria</taxon>
        <taxon>Bacillati</taxon>
        <taxon>Actinomycetota</taxon>
        <taxon>Actinomycetes</taxon>
        <taxon>Micrococcales</taxon>
        <taxon>Dermabacteraceae</taxon>
        <taxon>Brachybacterium</taxon>
    </lineage>
</organism>
<protein>
    <submittedName>
        <fullName evidence="2">GrpB-like predicted nucleotidyltransferase (UPF0157 family)</fullName>
    </submittedName>
</protein>
<reference evidence="2 3" key="1">
    <citation type="submission" date="2021-03" db="EMBL/GenBank/DDBJ databases">
        <title>Sequencing the genomes of 1000 actinobacteria strains.</title>
        <authorList>
            <person name="Klenk H.-P."/>
        </authorList>
    </citation>
    <scope>NUCLEOTIDE SEQUENCE [LARGE SCALE GENOMIC DNA]</scope>
    <source>
        <strain evidence="2 3">DSM 14566</strain>
    </source>
</reference>
<gene>
    <name evidence="2" type="ORF">JOF43_001712</name>
</gene>
<accession>A0ABS4WZW8</accession>
<proteinExistence type="predicted"/>
<dbReference type="InterPro" id="IPR007344">
    <property type="entry name" value="GrpB/CoaE"/>
</dbReference>
<name>A0ABS4WZW8_9MICO</name>
<dbReference type="Proteomes" id="UP001519290">
    <property type="component" value="Unassembled WGS sequence"/>
</dbReference>
<evidence type="ECO:0000256" key="1">
    <source>
        <dbReference type="SAM" id="MobiDB-lite"/>
    </source>
</evidence>